<name>F5S8C5_KINKI</name>
<keyword evidence="2" id="KW-1185">Reference proteome</keyword>
<dbReference type="HOGENOM" id="CLU_3290986_0_0_4"/>
<accession>F5S8C5</accession>
<organism evidence="1 2">
    <name type="scientific">Kingella kingae ATCC 23330</name>
    <dbReference type="NCBI Taxonomy" id="887327"/>
    <lineage>
        <taxon>Bacteria</taxon>
        <taxon>Pseudomonadati</taxon>
        <taxon>Pseudomonadota</taxon>
        <taxon>Betaproteobacteria</taxon>
        <taxon>Neisseriales</taxon>
        <taxon>Neisseriaceae</taxon>
        <taxon>Kingella</taxon>
    </lineage>
</organism>
<gene>
    <name evidence="1" type="primary">tra5</name>
    <name evidence="1" type="ORF">HMPREF0476_1456</name>
</gene>
<reference evidence="1 2" key="1">
    <citation type="submission" date="2011-04" db="EMBL/GenBank/DDBJ databases">
        <authorList>
            <person name="Muzny D."/>
            <person name="Qin X."/>
            <person name="Deng J."/>
            <person name="Jiang H."/>
            <person name="Liu Y."/>
            <person name="Qu J."/>
            <person name="Song X.-Z."/>
            <person name="Zhang L."/>
            <person name="Thornton R."/>
            <person name="Coyle M."/>
            <person name="Francisco L."/>
            <person name="Jackson L."/>
            <person name="Javaid M."/>
            <person name="Korchina V."/>
            <person name="Kovar C."/>
            <person name="Mata R."/>
            <person name="Mathew T."/>
            <person name="Ngo R."/>
            <person name="Nguyen L."/>
            <person name="Nguyen N."/>
            <person name="Okwuonu G."/>
            <person name="Ongeri F."/>
            <person name="Pham C."/>
            <person name="Simmons D."/>
            <person name="Wilczek-Boney K."/>
            <person name="Hale W."/>
            <person name="Jakkamsetti A."/>
            <person name="Pham P."/>
            <person name="Ruth R."/>
            <person name="San Lucas F."/>
            <person name="Warren J."/>
            <person name="Zhang J."/>
            <person name="Zhao Z."/>
            <person name="Zhou C."/>
            <person name="Zhu D."/>
            <person name="Lee S."/>
            <person name="Bess C."/>
            <person name="Blankenburg K."/>
            <person name="Forbes L."/>
            <person name="Fu Q."/>
            <person name="Gubbala S."/>
            <person name="Hirani K."/>
            <person name="Jayaseelan J.C."/>
            <person name="Lara F."/>
            <person name="Munidasa M."/>
            <person name="Palculict T."/>
            <person name="Patil S."/>
            <person name="Pu L.-L."/>
            <person name="Saada N."/>
            <person name="Tang L."/>
            <person name="Weissenberger G."/>
            <person name="Zhu Y."/>
            <person name="Hemphill L."/>
            <person name="Shang Y."/>
            <person name="Youmans B."/>
            <person name="Ayvaz T."/>
            <person name="Ross M."/>
            <person name="Santibanez J."/>
            <person name="Aqrawi P."/>
            <person name="Gross S."/>
            <person name="Joshi V."/>
            <person name="Fowler G."/>
            <person name="Nazareth L."/>
            <person name="Reid J."/>
            <person name="Worley K."/>
            <person name="Petrosino J."/>
            <person name="Highlander S."/>
            <person name="Gibbs R."/>
        </authorList>
    </citation>
    <scope>NUCLEOTIDE SEQUENCE [LARGE SCALE GENOMIC DNA]</scope>
    <source>
        <strain evidence="1 2">ATCC 23330</strain>
    </source>
</reference>
<dbReference type="EMBL" id="AFHS01000047">
    <property type="protein sequence ID" value="EGK08288.1"/>
    <property type="molecule type" value="Genomic_DNA"/>
</dbReference>
<evidence type="ECO:0000313" key="2">
    <source>
        <dbReference type="Proteomes" id="UP000004207"/>
    </source>
</evidence>
<comment type="caution">
    <text evidence="1">The sequence shown here is derived from an EMBL/GenBank/DDBJ whole genome shotgun (WGS) entry which is preliminary data.</text>
</comment>
<evidence type="ECO:0000313" key="1">
    <source>
        <dbReference type="EMBL" id="EGK08288.1"/>
    </source>
</evidence>
<dbReference type="AlphaFoldDB" id="F5S8C5"/>
<dbReference type="Proteomes" id="UP000004207">
    <property type="component" value="Unassembled WGS sequence"/>
</dbReference>
<protein>
    <submittedName>
        <fullName evidence="1">Uncharacterized protein</fullName>
    </submittedName>
</protein>
<proteinExistence type="predicted"/>
<sequence length="40" mass="4800">MYSFYQNSYQKPRHYSGFYLSLHAITPTKNRVFQNEIAAK</sequence>